<dbReference type="Pfam" id="PF07898">
    <property type="entry name" value="DUF1676"/>
    <property type="match status" value="1"/>
</dbReference>
<evidence type="ECO:0008006" key="6">
    <source>
        <dbReference type="Google" id="ProtNLM"/>
    </source>
</evidence>
<dbReference type="PANTHER" id="PTHR21879">
    <property type="entry name" value="FI03362P-RELATED-RELATED"/>
    <property type="match status" value="1"/>
</dbReference>
<dbReference type="Proteomes" id="UP001152759">
    <property type="component" value="Chromosome 8"/>
</dbReference>
<dbReference type="EMBL" id="OU963869">
    <property type="protein sequence ID" value="CAH0395099.1"/>
    <property type="molecule type" value="Genomic_DNA"/>
</dbReference>
<proteinExistence type="predicted"/>
<dbReference type="AlphaFoldDB" id="A0A9P0F9H6"/>
<evidence type="ECO:0000256" key="3">
    <source>
        <dbReference type="SAM" id="SignalP"/>
    </source>
</evidence>
<keyword evidence="2" id="KW-0812">Transmembrane</keyword>
<keyword evidence="3" id="KW-0732">Signal</keyword>
<feature type="transmembrane region" description="Helical" evidence="2">
    <location>
        <begin position="214"/>
        <end position="247"/>
    </location>
</feature>
<gene>
    <name evidence="4" type="ORF">BEMITA_LOCUS13327</name>
</gene>
<name>A0A9P0F9H6_BEMTA</name>
<feature type="region of interest" description="Disordered" evidence="1">
    <location>
        <begin position="31"/>
        <end position="54"/>
    </location>
</feature>
<feature type="signal peptide" evidence="3">
    <location>
        <begin position="1"/>
        <end position="19"/>
    </location>
</feature>
<accession>A0A9P0F9H6</accession>
<evidence type="ECO:0000313" key="5">
    <source>
        <dbReference type="Proteomes" id="UP001152759"/>
    </source>
</evidence>
<keyword evidence="2" id="KW-1133">Transmembrane helix</keyword>
<organism evidence="4 5">
    <name type="scientific">Bemisia tabaci</name>
    <name type="common">Sweetpotato whitefly</name>
    <name type="synonym">Aleurodes tabaci</name>
    <dbReference type="NCBI Taxonomy" id="7038"/>
    <lineage>
        <taxon>Eukaryota</taxon>
        <taxon>Metazoa</taxon>
        <taxon>Ecdysozoa</taxon>
        <taxon>Arthropoda</taxon>
        <taxon>Hexapoda</taxon>
        <taxon>Insecta</taxon>
        <taxon>Pterygota</taxon>
        <taxon>Neoptera</taxon>
        <taxon>Paraneoptera</taxon>
        <taxon>Hemiptera</taxon>
        <taxon>Sternorrhyncha</taxon>
        <taxon>Aleyrodoidea</taxon>
        <taxon>Aleyrodidae</taxon>
        <taxon>Aleyrodinae</taxon>
        <taxon>Bemisia</taxon>
    </lineage>
</organism>
<reference evidence="4" key="1">
    <citation type="submission" date="2021-12" db="EMBL/GenBank/DDBJ databases">
        <authorList>
            <person name="King R."/>
        </authorList>
    </citation>
    <scope>NUCLEOTIDE SEQUENCE</scope>
</reference>
<dbReference type="InterPro" id="IPR012464">
    <property type="entry name" value="DUF1676"/>
</dbReference>
<dbReference type="KEGG" id="btab:109041462"/>
<feature type="compositionally biased region" description="Basic and acidic residues" evidence="1">
    <location>
        <begin position="33"/>
        <end position="50"/>
    </location>
</feature>
<feature type="chain" id="PRO_5040208168" description="Osiris 18" evidence="3">
    <location>
        <begin position="20"/>
        <end position="380"/>
    </location>
</feature>
<evidence type="ECO:0000256" key="1">
    <source>
        <dbReference type="SAM" id="MobiDB-lite"/>
    </source>
</evidence>
<keyword evidence="2" id="KW-0472">Membrane</keyword>
<evidence type="ECO:0000313" key="4">
    <source>
        <dbReference type="EMBL" id="CAH0395099.1"/>
    </source>
</evidence>
<evidence type="ECO:0000256" key="2">
    <source>
        <dbReference type="SAM" id="Phobius"/>
    </source>
</evidence>
<keyword evidence="5" id="KW-1185">Reference proteome</keyword>
<protein>
    <recommendedName>
        <fullName evidence="6">Osiris 18</fullName>
    </recommendedName>
</protein>
<dbReference type="GO" id="GO:0016020">
    <property type="term" value="C:membrane"/>
    <property type="evidence" value="ECO:0007669"/>
    <property type="project" value="TreeGrafter"/>
</dbReference>
<sequence>MSTPLLFALAASACFLAIACDTVLPDVTHPGHRVTDTEERPVQEESHADSDGNDFTHVVEDVTHVVEDVTHADSDASHADSDATTENDYQDLFKVLNMGIANTLRGMRRAPFYNLAPNMFLVRNNLSNKGMNEGIEGEPVTRVVSLVQLAKSADALFESHSLYCLLSDKTGLQIARAPGNGELGVRIKKIDDRFENEIQEGRGRHDIAFLPIMYAMGVIMTMLGVITFLTIKSITIGVILLVVAYTYTLGKLKHHKKFLYHYPEHYHHHHPHPPHHHKAYAIDVLQHDILHDYEHEFPLSPHAHETAYHVDAASASAYEPQVAASSPAQDTRKAYSQAGWAYVLVDKVPQKMSQFTQKRGVVAKKKRKVSHIEKKLSSLG</sequence>